<evidence type="ECO:0000256" key="4">
    <source>
        <dbReference type="ARBA" id="ARBA00023002"/>
    </source>
</evidence>
<dbReference type="GO" id="GO:0006559">
    <property type="term" value="P:L-phenylalanine catabolic process"/>
    <property type="evidence" value="ECO:0007669"/>
    <property type="project" value="TreeGrafter"/>
</dbReference>
<name>A0A6B0RD11_9CETA</name>
<dbReference type="Gene3D" id="3.40.50.720">
    <property type="entry name" value="NAD(P)-binding Rossmann-like Domain"/>
    <property type="match status" value="2"/>
</dbReference>
<dbReference type="SUPFAM" id="SSF51735">
    <property type="entry name" value="NAD(P)-binding Rossmann-fold domains"/>
    <property type="match status" value="1"/>
</dbReference>
<comment type="subunit">
    <text evidence="2">Homodimer.</text>
</comment>
<comment type="similarity">
    <text evidence="1">Belongs to the short-chain dehydrogenases/reductases (SDR) family.</text>
</comment>
<dbReference type="AlphaFoldDB" id="A0A6B0RD11"/>
<dbReference type="EMBL" id="VBQZ03000043">
    <property type="protein sequence ID" value="MXQ88059.1"/>
    <property type="molecule type" value="Genomic_DNA"/>
</dbReference>
<dbReference type="GO" id="GO:0005737">
    <property type="term" value="C:cytoplasm"/>
    <property type="evidence" value="ECO:0007669"/>
    <property type="project" value="TreeGrafter"/>
</dbReference>
<dbReference type="GO" id="GO:0006729">
    <property type="term" value="P:tetrahydrobiopterin biosynthetic process"/>
    <property type="evidence" value="ECO:0007669"/>
    <property type="project" value="TreeGrafter"/>
</dbReference>
<keyword evidence="3" id="KW-0521">NADP</keyword>
<accession>A0A6B0RD11</accession>
<keyword evidence="6" id="KW-1185">Reference proteome</keyword>
<dbReference type="GO" id="GO:0070402">
    <property type="term" value="F:NADPH binding"/>
    <property type="evidence" value="ECO:0007669"/>
    <property type="project" value="TreeGrafter"/>
</dbReference>
<evidence type="ECO:0000256" key="2">
    <source>
        <dbReference type="ARBA" id="ARBA00011738"/>
    </source>
</evidence>
<keyword evidence="4" id="KW-0560">Oxidoreductase</keyword>
<dbReference type="PANTHER" id="PTHR15104:SF0">
    <property type="entry name" value="DIHYDROPTERIDINE REDUCTASE"/>
    <property type="match status" value="1"/>
</dbReference>
<evidence type="ECO:0008006" key="7">
    <source>
        <dbReference type="Google" id="ProtNLM"/>
    </source>
</evidence>
<dbReference type="GO" id="GO:0070404">
    <property type="term" value="F:NADH binding"/>
    <property type="evidence" value="ECO:0007669"/>
    <property type="project" value="TreeGrafter"/>
</dbReference>
<protein>
    <recommendedName>
        <fullName evidence="7">Dihydropteridine reductase</fullName>
    </recommendedName>
</protein>
<organism evidence="5 6">
    <name type="scientific">Bos mutus</name>
    <name type="common">wild yak</name>
    <dbReference type="NCBI Taxonomy" id="72004"/>
    <lineage>
        <taxon>Eukaryota</taxon>
        <taxon>Metazoa</taxon>
        <taxon>Chordata</taxon>
        <taxon>Craniata</taxon>
        <taxon>Vertebrata</taxon>
        <taxon>Euteleostomi</taxon>
        <taxon>Mammalia</taxon>
        <taxon>Eutheria</taxon>
        <taxon>Laurasiatheria</taxon>
        <taxon>Artiodactyla</taxon>
        <taxon>Ruminantia</taxon>
        <taxon>Pecora</taxon>
        <taxon>Bovidae</taxon>
        <taxon>Bovinae</taxon>
        <taxon>Bos</taxon>
    </lineage>
</organism>
<evidence type="ECO:0000256" key="1">
    <source>
        <dbReference type="ARBA" id="ARBA00006484"/>
    </source>
</evidence>
<gene>
    <name evidence="5" type="ORF">E5288_WYG022520</name>
</gene>
<proteinExistence type="inferred from homology"/>
<dbReference type="CDD" id="cd05334">
    <property type="entry name" value="DHPR_SDR_c_like"/>
    <property type="match status" value="1"/>
</dbReference>
<evidence type="ECO:0000313" key="5">
    <source>
        <dbReference type="EMBL" id="MXQ88059.1"/>
    </source>
</evidence>
<dbReference type="PANTHER" id="PTHR15104">
    <property type="entry name" value="DIHYDROPTERIDINE REDUCTASE"/>
    <property type="match status" value="1"/>
</dbReference>
<evidence type="ECO:0000313" key="6">
    <source>
        <dbReference type="Proteomes" id="UP000322234"/>
    </source>
</evidence>
<evidence type="ECO:0000256" key="3">
    <source>
        <dbReference type="ARBA" id="ARBA00022857"/>
    </source>
</evidence>
<dbReference type="Proteomes" id="UP000322234">
    <property type="component" value="Unassembled WGS sequence"/>
</dbReference>
<dbReference type="GO" id="GO:0004155">
    <property type="term" value="F:6,7-dihydropteridine reductase activity"/>
    <property type="evidence" value="ECO:0007669"/>
    <property type="project" value="TreeGrafter"/>
</dbReference>
<reference evidence="5" key="1">
    <citation type="submission" date="2019-10" db="EMBL/GenBank/DDBJ databases">
        <title>The sequence and de novo assembly of the wild yak genome.</title>
        <authorList>
            <person name="Liu Y."/>
        </authorList>
    </citation>
    <scope>NUCLEOTIDE SEQUENCE [LARGE SCALE GENOMIC DNA]</scope>
    <source>
        <strain evidence="5">WY2019</strain>
    </source>
</reference>
<dbReference type="InterPro" id="IPR036291">
    <property type="entry name" value="NAD(P)-bd_dom_sf"/>
</dbReference>
<comment type="caution">
    <text evidence="5">The sequence shown here is derived from an EMBL/GenBank/DDBJ whole genome shotgun (WGS) entry which is preliminary data.</text>
</comment>
<sequence length="241" mass="25904">MAAAAGEARRVLVYGGRGALGSRCVQAFRGRNWWVASIDVQENEEASANVVVKMTDSFTEQADQVTAEVGKLLGTEKVDAILCVAGGWAGGNAKSKSLFKNCDLMWKQSVSLFPASLGPWHAALWMCQWWPVVPEMFSPRFPGMIGYGMAKAAVHQLCQSLAGKSSGLPPGAAAVALLPVTLDTPVNRKSMPEADFSSWTPLEFLVETFHDWITEKNRPSSGSLIQVVTTEGKTELTAASL</sequence>